<dbReference type="InterPro" id="IPR012417">
    <property type="entry name" value="CaM-bd_dom_pln"/>
</dbReference>
<dbReference type="EMBL" id="CAMAPE010000041">
    <property type="protein sequence ID" value="CAH9102667.1"/>
    <property type="molecule type" value="Genomic_DNA"/>
</dbReference>
<accession>A0A9P1EFV8</accession>
<evidence type="ECO:0000313" key="4">
    <source>
        <dbReference type="Proteomes" id="UP001152484"/>
    </source>
</evidence>
<dbReference type="Proteomes" id="UP001152484">
    <property type="component" value="Unassembled WGS sequence"/>
</dbReference>
<feature type="region of interest" description="Disordered" evidence="1">
    <location>
        <begin position="497"/>
        <end position="523"/>
    </location>
</feature>
<gene>
    <name evidence="3" type="ORF">CEURO_LOCUS15871</name>
</gene>
<dbReference type="PANTHER" id="PTHR33923">
    <property type="entry name" value="CALMODULIN-BINDING PROTEIN-RELATED"/>
    <property type="match status" value="1"/>
</dbReference>
<feature type="region of interest" description="Disordered" evidence="1">
    <location>
        <begin position="349"/>
        <end position="372"/>
    </location>
</feature>
<keyword evidence="4" id="KW-1185">Reference proteome</keyword>
<dbReference type="InterPro" id="IPR044681">
    <property type="entry name" value="PICBP-like"/>
</dbReference>
<evidence type="ECO:0000259" key="2">
    <source>
        <dbReference type="SMART" id="SM01054"/>
    </source>
</evidence>
<comment type="caution">
    <text evidence="3">The sequence shown here is derived from an EMBL/GenBank/DDBJ whole genome shotgun (WGS) entry which is preliminary data.</text>
</comment>
<feature type="compositionally biased region" description="Polar residues" evidence="1">
    <location>
        <begin position="83"/>
        <end position="128"/>
    </location>
</feature>
<protein>
    <recommendedName>
        <fullName evidence="2">Calmodulin-binding domain-containing protein</fullName>
    </recommendedName>
</protein>
<evidence type="ECO:0000256" key="1">
    <source>
        <dbReference type="SAM" id="MobiDB-lite"/>
    </source>
</evidence>
<sequence length="764" mass="86441">MPDSSPHSNHFMKTTACFDAKKERSLGGDDPLSKSSSTSDNKIKSLKAVKGTIQNFRGTISFRRKGRTRMKKKPTLVSEEKSNSSLPNNTEGSFQASPHGSESNLDNSGDSQTPVNAQPNKFKSLMRTSSMRGVKLSFKPRKCSVRVKSTCASTIKNSKFPERVDSERLSAYKVCSYHHCCLNKHSHDTRPKTLSNPDRRNSPNLIATSKIEDSCVKRNIHLSNKAKLDLEGIISQPSSAGKSERKSRARLVDYESKSSTKKEKHFNMWNLFQLHMISDLPDITANQLAAPESSDSCSTEMENADQDGENEIEVKKLIAIKLVREAIEKILLPEVSELSSDNQSIASDLSTLDQETSEYNKDDDSESSLITDSKGFPEKVKTIREVSIKPEKKAPKHWNNLKKWILLQRFVKELEKVKRINHPRKTRQLEDDVQHDLEAEKILHLKPQNVDERKRTEEWMLDYALQQALSQLAPTQKRKVELLVRAFETVVPPQGGCSNSIRTTPSKLKSNSEEEQITTKGNECSPKADEVTIYHYKKVATESTLEEETKHQQPEKQKHISMWHMISQHVLPGVITKAGTQLLDETDDEVEVVITVRGRKARQDFSRDDAIELVKEVVHEILITKVQDDSSDTQLVTSDMVPGKELPVINLPQNNSNQVRDGDAGDSIVVKEEGKKQVTLSKSKNWSKLKRLMLLKRSITALQSARKPEKVELRNQMIDERNKAEQWMLDYAVQNIVTKLTPARKRRVAMLVEAFEAVVPLPQV</sequence>
<feature type="region of interest" description="Disordered" evidence="1">
    <location>
        <begin position="1"/>
        <end position="128"/>
    </location>
</feature>
<organism evidence="3 4">
    <name type="scientific">Cuscuta europaea</name>
    <name type="common">European dodder</name>
    <dbReference type="NCBI Taxonomy" id="41803"/>
    <lineage>
        <taxon>Eukaryota</taxon>
        <taxon>Viridiplantae</taxon>
        <taxon>Streptophyta</taxon>
        <taxon>Embryophyta</taxon>
        <taxon>Tracheophyta</taxon>
        <taxon>Spermatophyta</taxon>
        <taxon>Magnoliopsida</taxon>
        <taxon>eudicotyledons</taxon>
        <taxon>Gunneridae</taxon>
        <taxon>Pentapetalae</taxon>
        <taxon>asterids</taxon>
        <taxon>lamiids</taxon>
        <taxon>Solanales</taxon>
        <taxon>Convolvulaceae</taxon>
        <taxon>Cuscuteae</taxon>
        <taxon>Cuscuta</taxon>
        <taxon>Cuscuta subgen. Cuscuta</taxon>
    </lineage>
</organism>
<dbReference type="PANTHER" id="PTHR33923:SF3">
    <property type="entry name" value="CALMODULIN BINDING PROTEIN PICBP"/>
    <property type="match status" value="1"/>
</dbReference>
<dbReference type="OrthoDB" id="1096728at2759"/>
<dbReference type="SMART" id="SM01054">
    <property type="entry name" value="CaM_binding"/>
    <property type="match status" value="2"/>
</dbReference>
<feature type="compositionally biased region" description="Polar residues" evidence="1">
    <location>
        <begin position="497"/>
        <end position="509"/>
    </location>
</feature>
<feature type="compositionally biased region" description="Polar residues" evidence="1">
    <location>
        <begin position="1"/>
        <end position="12"/>
    </location>
</feature>
<feature type="compositionally biased region" description="Basic residues" evidence="1">
    <location>
        <begin position="62"/>
        <end position="74"/>
    </location>
</feature>
<dbReference type="AlphaFoldDB" id="A0A9P1EFV8"/>
<name>A0A9P1EFV8_CUSEU</name>
<feature type="domain" description="Calmodulin-binding" evidence="2">
    <location>
        <begin position="662"/>
        <end position="760"/>
    </location>
</feature>
<reference evidence="3" key="1">
    <citation type="submission" date="2022-07" db="EMBL/GenBank/DDBJ databases">
        <authorList>
            <person name="Macas J."/>
            <person name="Novak P."/>
            <person name="Neumann P."/>
        </authorList>
    </citation>
    <scope>NUCLEOTIDE SEQUENCE</scope>
</reference>
<evidence type="ECO:0000313" key="3">
    <source>
        <dbReference type="EMBL" id="CAH9102667.1"/>
    </source>
</evidence>
<dbReference type="GO" id="GO:0005516">
    <property type="term" value="F:calmodulin binding"/>
    <property type="evidence" value="ECO:0007669"/>
    <property type="project" value="InterPro"/>
</dbReference>
<dbReference type="Pfam" id="PF07839">
    <property type="entry name" value="CaM_binding"/>
    <property type="match status" value="2"/>
</dbReference>
<feature type="domain" description="Calmodulin-binding" evidence="2">
    <location>
        <begin position="374"/>
        <end position="492"/>
    </location>
</feature>
<proteinExistence type="predicted"/>